<name>A0A1Y2FJ93_9FUNG</name>
<evidence type="ECO:0000256" key="7">
    <source>
        <dbReference type="SAM" id="Phobius"/>
    </source>
</evidence>
<comment type="similarity">
    <text evidence="2">Belongs to the TAPT1 family.</text>
</comment>
<feature type="transmembrane region" description="Helical" evidence="7">
    <location>
        <begin position="642"/>
        <end position="662"/>
    </location>
</feature>
<feature type="transmembrane region" description="Helical" evidence="7">
    <location>
        <begin position="358"/>
        <end position="381"/>
    </location>
</feature>
<feature type="compositionally biased region" description="Basic and acidic residues" evidence="6">
    <location>
        <begin position="174"/>
        <end position="183"/>
    </location>
</feature>
<dbReference type="OrthoDB" id="29023at2759"/>
<comment type="subcellular location">
    <subcellularLocation>
        <location evidence="1">Membrane</location>
        <topology evidence="1">Multi-pass membrane protein</topology>
    </subcellularLocation>
</comment>
<evidence type="ECO:0000256" key="2">
    <source>
        <dbReference type="ARBA" id="ARBA00008803"/>
    </source>
</evidence>
<dbReference type="PANTHER" id="PTHR13317:SF4">
    <property type="entry name" value="TRANSMEMBRANE ANTERIOR POSTERIOR TRANSFORMATION PROTEIN 1 HOMOLOG"/>
    <property type="match status" value="1"/>
</dbReference>
<keyword evidence="9" id="KW-1185">Reference proteome</keyword>
<dbReference type="PANTHER" id="PTHR13317">
    <property type="entry name" value="TRANSMEMBRANE ANTERIOR POSTERIOR TRANSFORMATION PROTEIN 1 HOMOLOG"/>
    <property type="match status" value="1"/>
</dbReference>
<keyword evidence="4 7" id="KW-1133">Transmembrane helix</keyword>
<evidence type="ECO:0000256" key="1">
    <source>
        <dbReference type="ARBA" id="ARBA00004141"/>
    </source>
</evidence>
<evidence type="ECO:0000313" key="9">
    <source>
        <dbReference type="Proteomes" id="UP000193920"/>
    </source>
</evidence>
<reference evidence="8 9" key="1">
    <citation type="submission" date="2016-08" db="EMBL/GenBank/DDBJ databases">
        <title>A Parts List for Fungal Cellulosomes Revealed by Comparative Genomics.</title>
        <authorList>
            <consortium name="DOE Joint Genome Institute"/>
            <person name="Haitjema C.H."/>
            <person name="Gilmore S.P."/>
            <person name="Henske J.K."/>
            <person name="Solomon K.V."/>
            <person name="De Groot R."/>
            <person name="Kuo A."/>
            <person name="Mondo S.J."/>
            <person name="Salamov A.A."/>
            <person name="Labutti K."/>
            <person name="Zhao Z."/>
            <person name="Chiniquy J."/>
            <person name="Barry K."/>
            <person name="Brewer H.M."/>
            <person name="Purvine S.O."/>
            <person name="Wright A.T."/>
            <person name="Boxma B."/>
            <person name="Van Alen T."/>
            <person name="Hackstein J.H."/>
            <person name="Baker S.E."/>
            <person name="Grigoriev I.V."/>
            <person name="O'Malley M.A."/>
        </authorList>
    </citation>
    <scope>NUCLEOTIDE SEQUENCE [LARGE SCALE GENOMIC DNA]</scope>
    <source>
        <strain evidence="8 9">G1</strain>
    </source>
</reference>
<sequence length="663" mass="75936">MKFEDASSLNSRTIEGKNQEASPSVEDNSDPCLLRSNSLPNLLPSQIYTTLSSEQSSNANTPVVSSRDLLADAKINPEVMNLSYSGLNNASTISLSDASIATLSGPEVIEIDHFNNKPKYYHEKSKLSKTIEMTPEESQTGSDIGNTPSMKPSPQVTSEKENRRCSNSSSNENENMKKDKEYDHDGIDYPDYYKNPFVFLKSEIFGEDALSEKLTELKKERVQNFLAVPVELEKFLNYGILICLDSFLYIFTILPIRLVVAVKSMIKGLFVKDAFKIRHESDLLKGLLILFCCIFMQYIDVSRLYHFIRGQNIVKLYLIYNTMEVFDKLCSAFGHDVLDSLFAENIIKKSNQGSRFPVIVHFIVALTYLILHTIVLFYLVVSLNVSINSYNNALLSFLISNQFGEIKSSVFKRFERENLFQLTCADIVERFQILVFLVIITGRNFLELTGTGAETLSHFYTLFSKSILSPASFSSWVPKVDILQTFQSSNFPEFCEKIVNLLVTKFTNFMNSSTYQLLAVLITPVVVIYGSEIFVDYLKHTFITKFNQIKPNVYTKYRDSLCKDFAAPDHNKKKYSDNQILDRSNYVSRRIGLVTLPLACLTIRILNQTLKMFGYLYIDGDRFHSFSIHNFYHDDGTLNTKYAKLAFINFFTLFVFFFFIYIW</sequence>
<keyword evidence="3 7" id="KW-0812">Transmembrane</keyword>
<feature type="transmembrane region" description="Helical" evidence="7">
    <location>
        <begin position="235"/>
        <end position="262"/>
    </location>
</feature>
<accession>A0A1Y2FJ93</accession>
<evidence type="ECO:0000256" key="6">
    <source>
        <dbReference type="SAM" id="MobiDB-lite"/>
    </source>
</evidence>
<dbReference type="GO" id="GO:0005789">
    <property type="term" value="C:endoplasmic reticulum membrane"/>
    <property type="evidence" value="ECO:0007669"/>
    <property type="project" value="TreeGrafter"/>
</dbReference>
<feature type="compositionally biased region" description="Polar residues" evidence="6">
    <location>
        <begin position="136"/>
        <end position="157"/>
    </location>
</feature>
<dbReference type="InterPro" id="IPR008010">
    <property type="entry name" value="Tatp1"/>
</dbReference>
<evidence type="ECO:0000256" key="5">
    <source>
        <dbReference type="ARBA" id="ARBA00023136"/>
    </source>
</evidence>
<proteinExistence type="inferred from homology"/>
<dbReference type="AlphaFoldDB" id="A0A1Y2FJ93"/>
<feature type="region of interest" description="Disordered" evidence="6">
    <location>
        <begin position="131"/>
        <end position="183"/>
    </location>
</feature>
<protein>
    <submittedName>
        <fullName evidence="8">DUF747-domain-containing protein</fullName>
    </submittedName>
</protein>
<dbReference type="STRING" id="1754190.A0A1Y2FJ93"/>
<feature type="region of interest" description="Disordered" evidence="6">
    <location>
        <begin position="1"/>
        <end position="32"/>
    </location>
</feature>
<dbReference type="Pfam" id="PF05346">
    <property type="entry name" value="DUF747"/>
    <property type="match status" value="1"/>
</dbReference>
<feature type="transmembrane region" description="Helical" evidence="7">
    <location>
        <begin position="515"/>
        <end position="535"/>
    </location>
</feature>
<comment type="caution">
    <text evidence="8">The sequence shown here is derived from an EMBL/GenBank/DDBJ whole genome shotgun (WGS) entry which is preliminary data.</text>
</comment>
<gene>
    <name evidence="8" type="ORF">LY90DRAFT_663747</name>
</gene>
<dbReference type="Proteomes" id="UP000193920">
    <property type="component" value="Unassembled WGS sequence"/>
</dbReference>
<evidence type="ECO:0000313" key="8">
    <source>
        <dbReference type="EMBL" id="ORY84042.1"/>
    </source>
</evidence>
<organism evidence="8 9">
    <name type="scientific">Neocallimastix californiae</name>
    <dbReference type="NCBI Taxonomy" id="1754190"/>
    <lineage>
        <taxon>Eukaryota</taxon>
        <taxon>Fungi</taxon>
        <taxon>Fungi incertae sedis</taxon>
        <taxon>Chytridiomycota</taxon>
        <taxon>Chytridiomycota incertae sedis</taxon>
        <taxon>Neocallimastigomycetes</taxon>
        <taxon>Neocallimastigales</taxon>
        <taxon>Neocallimastigaceae</taxon>
        <taxon>Neocallimastix</taxon>
    </lineage>
</organism>
<evidence type="ECO:0000256" key="4">
    <source>
        <dbReference type="ARBA" id="ARBA00022989"/>
    </source>
</evidence>
<keyword evidence="5 7" id="KW-0472">Membrane</keyword>
<evidence type="ECO:0000256" key="3">
    <source>
        <dbReference type="ARBA" id="ARBA00022692"/>
    </source>
</evidence>
<dbReference type="EMBL" id="MCOG01000006">
    <property type="protein sequence ID" value="ORY84042.1"/>
    <property type="molecule type" value="Genomic_DNA"/>
</dbReference>